<organism evidence="1 2">
    <name type="scientific">Pleurodeles waltl</name>
    <name type="common">Iberian ribbed newt</name>
    <dbReference type="NCBI Taxonomy" id="8319"/>
    <lineage>
        <taxon>Eukaryota</taxon>
        <taxon>Metazoa</taxon>
        <taxon>Chordata</taxon>
        <taxon>Craniata</taxon>
        <taxon>Vertebrata</taxon>
        <taxon>Euteleostomi</taxon>
        <taxon>Amphibia</taxon>
        <taxon>Batrachia</taxon>
        <taxon>Caudata</taxon>
        <taxon>Salamandroidea</taxon>
        <taxon>Salamandridae</taxon>
        <taxon>Pleurodelinae</taxon>
        <taxon>Pleurodeles</taxon>
    </lineage>
</organism>
<protein>
    <submittedName>
        <fullName evidence="1">Uncharacterized protein</fullName>
    </submittedName>
</protein>
<evidence type="ECO:0000313" key="2">
    <source>
        <dbReference type="Proteomes" id="UP001066276"/>
    </source>
</evidence>
<evidence type="ECO:0000313" key="1">
    <source>
        <dbReference type="EMBL" id="KAJ1118080.1"/>
    </source>
</evidence>
<dbReference type="EMBL" id="JANPWB010000012">
    <property type="protein sequence ID" value="KAJ1118080.1"/>
    <property type="molecule type" value="Genomic_DNA"/>
</dbReference>
<dbReference type="Proteomes" id="UP001066276">
    <property type="component" value="Chromosome 8"/>
</dbReference>
<accession>A0AAV7NPT6</accession>
<dbReference type="AlphaFoldDB" id="A0AAV7NPT6"/>
<proteinExistence type="predicted"/>
<comment type="caution">
    <text evidence="1">The sequence shown here is derived from an EMBL/GenBank/DDBJ whole genome shotgun (WGS) entry which is preliminary data.</text>
</comment>
<reference evidence="1" key="1">
    <citation type="journal article" date="2022" name="bioRxiv">
        <title>Sequencing and chromosome-scale assembly of the giantPleurodeles waltlgenome.</title>
        <authorList>
            <person name="Brown T."/>
            <person name="Elewa A."/>
            <person name="Iarovenko S."/>
            <person name="Subramanian E."/>
            <person name="Araus A.J."/>
            <person name="Petzold A."/>
            <person name="Susuki M."/>
            <person name="Suzuki K.-i.T."/>
            <person name="Hayashi T."/>
            <person name="Toyoda A."/>
            <person name="Oliveira C."/>
            <person name="Osipova E."/>
            <person name="Leigh N.D."/>
            <person name="Simon A."/>
            <person name="Yun M.H."/>
        </authorList>
    </citation>
    <scope>NUCLEOTIDE SEQUENCE</scope>
    <source>
        <strain evidence="1">20211129_DDA</strain>
        <tissue evidence="1">Liver</tissue>
    </source>
</reference>
<name>A0AAV7NPT6_PLEWA</name>
<sequence>MKHVWSTPYYFTVSLDPRPETSTNINLRRTWRAAVRPQLARRTFRRSWGRGMHTQRSAGCAARLLEFWKPGCFGDRVRHPAGDSGTGGVPHWSSSGCEEARRGFPFRGIQAESAPVRLLGRCPGSLIAR</sequence>
<keyword evidence="2" id="KW-1185">Reference proteome</keyword>
<gene>
    <name evidence="1" type="ORF">NDU88_006275</name>
</gene>